<name>A0A0G0B9C4_9BACT</name>
<comment type="subunit">
    <text evidence="3 13">Tetramer of two alpha and two beta subunits.</text>
</comment>
<dbReference type="AlphaFoldDB" id="A0A0G0B9C4"/>
<accession>A0A0G0B9C4</accession>
<keyword evidence="10 13" id="KW-0648">Protein biosynthesis</keyword>
<dbReference type="Pfam" id="PF02912">
    <property type="entry name" value="Phe_tRNA-synt_N"/>
    <property type="match status" value="1"/>
</dbReference>
<evidence type="ECO:0000256" key="4">
    <source>
        <dbReference type="ARBA" id="ARBA00022490"/>
    </source>
</evidence>
<evidence type="ECO:0000256" key="13">
    <source>
        <dbReference type="HAMAP-Rule" id="MF_00281"/>
    </source>
</evidence>
<dbReference type="GO" id="GO:0005524">
    <property type="term" value="F:ATP binding"/>
    <property type="evidence" value="ECO:0007669"/>
    <property type="project" value="UniProtKB-UniRule"/>
</dbReference>
<evidence type="ECO:0000256" key="3">
    <source>
        <dbReference type="ARBA" id="ARBA00011209"/>
    </source>
</evidence>
<evidence type="ECO:0000259" key="14">
    <source>
        <dbReference type="PROSITE" id="PS50862"/>
    </source>
</evidence>
<dbReference type="InterPro" id="IPR006195">
    <property type="entry name" value="aa-tRNA-synth_II"/>
</dbReference>
<dbReference type="PANTHER" id="PTHR11538:SF41">
    <property type="entry name" value="PHENYLALANINE--TRNA LIGASE, MITOCHONDRIAL"/>
    <property type="match status" value="1"/>
</dbReference>
<evidence type="ECO:0000256" key="9">
    <source>
        <dbReference type="ARBA" id="ARBA00022842"/>
    </source>
</evidence>
<dbReference type="Proteomes" id="UP000033866">
    <property type="component" value="Unassembled WGS sequence"/>
</dbReference>
<comment type="catalytic activity">
    <reaction evidence="12 13">
        <text>tRNA(Phe) + L-phenylalanine + ATP = L-phenylalanyl-tRNA(Phe) + AMP + diphosphate + H(+)</text>
        <dbReference type="Rhea" id="RHEA:19413"/>
        <dbReference type="Rhea" id="RHEA-COMP:9668"/>
        <dbReference type="Rhea" id="RHEA-COMP:9699"/>
        <dbReference type="ChEBI" id="CHEBI:15378"/>
        <dbReference type="ChEBI" id="CHEBI:30616"/>
        <dbReference type="ChEBI" id="CHEBI:33019"/>
        <dbReference type="ChEBI" id="CHEBI:58095"/>
        <dbReference type="ChEBI" id="CHEBI:78442"/>
        <dbReference type="ChEBI" id="CHEBI:78531"/>
        <dbReference type="ChEBI" id="CHEBI:456215"/>
        <dbReference type="EC" id="6.1.1.20"/>
    </reaction>
</comment>
<evidence type="ECO:0000256" key="7">
    <source>
        <dbReference type="ARBA" id="ARBA00022741"/>
    </source>
</evidence>
<evidence type="ECO:0000256" key="5">
    <source>
        <dbReference type="ARBA" id="ARBA00022598"/>
    </source>
</evidence>
<keyword evidence="11 13" id="KW-0030">Aminoacyl-tRNA synthetase</keyword>
<dbReference type="GO" id="GO:0004826">
    <property type="term" value="F:phenylalanine-tRNA ligase activity"/>
    <property type="evidence" value="ECO:0007669"/>
    <property type="project" value="UniProtKB-UniRule"/>
</dbReference>
<dbReference type="InterPro" id="IPR002319">
    <property type="entry name" value="Phenylalanyl-tRNA_Synthase"/>
</dbReference>
<comment type="caution">
    <text evidence="15">The sequence shown here is derived from an EMBL/GenBank/DDBJ whole genome shotgun (WGS) entry which is preliminary data.</text>
</comment>
<evidence type="ECO:0000313" key="15">
    <source>
        <dbReference type="EMBL" id="KKP66023.1"/>
    </source>
</evidence>
<dbReference type="PANTHER" id="PTHR11538">
    <property type="entry name" value="PHENYLALANYL-TRNA SYNTHETASE"/>
    <property type="match status" value="1"/>
</dbReference>
<comment type="cofactor">
    <cofactor evidence="13">
        <name>Mg(2+)</name>
        <dbReference type="ChEBI" id="CHEBI:18420"/>
    </cofactor>
    <text evidence="13">Binds 2 magnesium ions per tetramer.</text>
</comment>
<dbReference type="EMBL" id="LBPV01000006">
    <property type="protein sequence ID" value="KKP66023.1"/>
    <property type="molecule type" value="Genomic_DNA"/>
</dbReference>
<evidence type="ECO:0000256" key="6">
    <source>
        <dbReference type="ARBA" id="ARBA00022723"/>
    </source>
</evidence>
<keyword evidence="6 13" id="KW-0479">Metal-binding</keyword>
<dbReference type="InterPro" id="IPR022911">
    <property type="entry name" value="Phe_tRNA_ligase_alpha1_bac"/>
</dbReference>
<protein>
    <recommendedName>
        <fullName evidence="13">Phenylalanine--tRNA ligase alpha subunit</fullName>
        <ecNumber evidence="13">6.1.1.20</ecNumber>
    </recommendedName>
    <alternativeName>
        <fullName evidence="13">Phenylalanyl-tRNA synthetase alpha subunit</fullName>
        <shortName evidence="13">PheRS</shortName>
    </alternativeName>
</protein>
<dbReference type="InterPro" id="IPR010978">
    <property type="entry name" value="tRNA-bd_arm"/>
</dbReference>
<feature type="domain" description="Aminoacyl-transfer RNA synthetases class-II family profile" evidence="14">
    <location>
        <begin position="187"/>
        <end position="320"/>
    </location>
</feature>
<evidence type="ECO:0000313" key="16">
    <source>
        <dbReference type="Proteomes" id="UP000033866"/>
    </source>
</evidence>
<keyword evidence="5 13" id="KW-0436">Ligase</keyword>
<evidence type="ECO:0000256" key="1">
    <source>
        <dbReference type="ARBA" id="ARBA00004496"/>
    </source>
</evidence>
<evidence type="ECO:0000256" key="12">
    <source>
        <dbReference type="ARBA" id="ARBA00049255"/>
    </source>
</evidence>
<dbReference type="GO" id="GO:0000049">
    <property type="term" value="F:tRNA binding"/>
    <property type="evidence" value="ECO:0007669"/>
    <property type="project" value="InterPro"/>
</dbReference>
<keyword evidence="4 13" id="KW-0963">Cytoplasm</keyword>
<dbReference type="InterPro" id="IPR045864">
    <property type="entry name" value="aa-tRNA-synth_II/BPL/LPL"/>
</dbReference>
<gene>
    <name evidence="13" type="primary">pheS</name>
    <name evidence="15" type="ORF">UR61_C0006G0007</name>
</gene>
<dbReference type="Pfam" id="PF01409">
    <property type="entry name" value="tRNA-synt_2d"/>
    <property type="match status" value="1"/>
</dbReference>
<dbReference type="SUPFAM" id="SSF46589">
    <property type="entry name" value="tRNA-binding arm"/>
    <property type="match status" value="1"/>
</dbReference>
<keyword evidence="7 13" id="KW-0547">Nucleotide-binding</keyword>
<dbReference type="GO" id="GO:0000287">
    <property type="term" value="F:magnesium ion binding"/>
    <property type="evidence" value="ECO:0007669"/>
    <property type="project" value="UniProtKB-UniRule"/>
</dbReference>
<sequence>MIKDWEKIISEVEKDILTLSKDELKKKYLSKEGIVTNLFKEIKELDSKDRGIYGKELNKVKNLIEEKIKRSEETTVKESNKRIDPSAPFDINTPLEKRPHILDLKGSSHPLYRELEKILDIFQRMGFDIMESRQIDDDFHMFESLNFPKGHPARDMYDTFWTDDGYVLPAHTSTMQNRALRKLGPPPIRVVLPGRCFRNEATDASHEHTFYQIEGIYVDEGISMGHMLATIKEYLEQYLEKDLEIKVQPAYFPFTEPDTEFVISCPFCNKVGCSTCGYTGWIELMGCGMIHPNVLTAGGIDPQKYTGFAWGVGLDRLTLIKKGITDIRKLRDGDINFLRQF</sequence>
<evidence type="ECO:0000256" key="2">
    <source>
        <dbReference type="ARBA" id="ARBA00010207"/>
    </source>
</evidence>
<organism evidence="15 16">
    <name type="scientific">candidate division WS6 bacterium GW2011_GWE1_34_7</name>
    <dbReference type="NCBI Taxonomy" id="1619093"/>
    <lineage>
        <taxon>Bacteria</taxon>
        <taxon>Candidatus Dojkabacteria</taxon>
    </lineage>
</organism>
<evidence type="ECO:0000256" key="8">
    <source>
        <dbReference type="ARBA" id="ARBA00022840"/>
    </source>
</evidence>
<dbReference type="InterPro" id="IPR004188">
    <property type="entry name" value="Phe-tRNA_ligase_II_N"/>
</dbReference>
<comment type="subcellular location">
    <subcellularLocation>
        <location evidence="1 13">Cytoplasm</location>
    </subcellularLocation>
</comment>
<comment type="similarity">
    <text evidence="2 13">Belongs to the class-II aminoacyl-tRNA synthetase family. Phe-tRNA synthetase alpha subunit type 1 subfamily.</text>
</comment>
<dbReference type="InterPro" id="IPR004529">
    <property type="entry name" value="Phe-tRNA-synth_IIc_asu"/>
</dbReference>
<dbReference type="NCBIfam" id="TIGR00468">
    <property type="entry name" value="pheS"/>
    <property type="match status" value="1"/>
</dbReference>
<dbReference type="GO" id="GO:0005737">
    <property type="term" value="C:cytoplasm"/>
    <property type="evidence" value="ECO:0007669"/>
    <property type="project" value="UniProtKB-SubCell"/>
</dbReference>
<keyword evidence="9 13" id="KW-0460">Magnesium</keyword>
<dbReference type="HAMAP" id="MF_00281">
    <property type="entry name" value="Phe_tRNA_synth_alpha1"/>
    <property type="match status" value="1"/>
</dbReference>
<dbReference type="SUPFAM" id="SSF55681">
    <property type="entry name" value="Class II aaRS and biotin synthetases"/>
    <property type="match status" value="1"/>
</dbReference>
<feature type="binding site" evidence="13">
    <location>
        <position position="256"/>
    </location>
    <ligand>
        <name>Mg(2+)</name>
        <dbReference type="ChEBI" id="CHEBI:18420"/>
        <note>shared with beta subunit</note>
    </ligand>
</feature>
<dbReference type="CDD" id="cd00496">
    <property type="entry name" value="PheRS_alpha_core"/>
    <property type="match status" value="1"/>
</dbReference>
<dbReference type="Gene3D" id="3.30.930.10">
    <property type="entry name" value="Bira Bifunctional Protein, Domain 2"/>
    <property type="match status" value="1"/>
</dbReference>
<keyword evidence="8 13" id="KW-0067">ATP-binding</keyword>
<dbReference type="PATRIC" id="fig|1619093.3.peg.82"/>
<proteinExistence type="inferred from homology"/>
<dbReference type="PROSITE" id="PS50862">
    <property type="entry name" value="AA_TRNA_LIGASE_II"/>
    <property type="match status" value="1"/>
</dbReference>
<evidence type="ECO:0000256" key="11">
    <source>
        <dbReference type="ARBA" id="ARBA00023146"/>
    </source>
</evidence>
<dbReference type="GO" id="GO:0006432">
    <property type="term" value="P:phenylalanyl-tRNA aminoacylation"/>
    <property type="evidence" value="ECO:0007669"/>
    <property type="project" value="UniProtKB-UniRule"/>
</dbReference>
<reference evidence="15 16" key="1">
    <citation type="journal article" date="2015" name="Nature">
        <title>rRNA introns, odd ribosomes, and small enigmatic genomes across a large radiation of phyla.</title>
        <authorList>
            <person name="Brown C.T."/>
            <person name="Hug L.A."/>
            <person name="Thomas B.C."/>
            <person name="Sharon I."/>
            <person name="Castelle C.J."/>
            <person name="Singh A."/>
            <person name="Wilkins M.J."/>
            <person name="Williams K.H."/>
            <person name="Banfield J.F."/>
        </authorList>
    </citation>
    <scope>NUCLEOTIDE SEQUENCE [LARGE SCALE GENOMIC DNA]</scope>
</reference>
<evidence type="ECO:0000256" key="10">
    <source>
        <dbReference type="ARBA" id="ARBA00022917"/>
    </source>
</evidence>
<dbReference type="EC" id="6.1.1.20" evidence="13"/>